<dbReference type="KEGG" id="cot:CORT_0D06950"/>
<keyword evidence="12" id="KW-0175">Coiled coil</keyword>
<keyword evidence="7" id="KW-0496">Mitochondrion</keyword>
<dbReference type="FunFam" id="1.20.120.1240:FF:000002">
    <property type="entry name" value="Dynamin-1-like protein isoform 1"/>
    <property type="match status" value="1"/>
</dbReference>
<keyword evidence="3" id="KW-0597">Phosphoprotein</keyword>
<sequence length="855" mass="96696">MSFQDLIPVVNKLQDIVTTTQLADIDLPILAVVGSQSCGKSSVLENIVGRDFLPRGTGIVTRRPLVLQLINVKEDDPIVTKYQQKSMKKSDHDDDGSDGPESEEVNLEEHIRKMNGGKSKGGKKSTTRVEWGEFLHIPNKRFYNFNAIRKEIESETLRIAGENKGISRLPINLKIYSPNVLNLTLVDLPGLTKIPIGDQPTDIERQTRNLILEYISKPNCIILAVSPANVDLVNSESLKLARQVDPTGKRTVGILTKLDLMDQGTNAVDILKGNVYPLKLGFIGIVNRSQQDISENKSLDDSLYSEEQFFANHPAYRAMANKCGTKYLAQTLNKILMNHIRDRLPDIKAKLNTLMGQTEHELASYGEMPNIGDSREARGAMILTLMTKFANGFINSIEGNSVNEIDTKELCGGARIYYIYNEVFGSTLASINPTHNLSVQDIRTAIRNSTGPRPSLFVPELAFDLLVKPQISLLESPSQRCVELVYEELMKILHSVCTSSIGPELNRYPRLQNRLIEVVSDLLRERLGPTIKYVESLIEIHRAYINTNHPNFVGAAKAMSEVVAERQKQKEQESNSKLRLATQRILGKKMKNSAIEENVEDVEEEDEEDIDEAVQRMKEDLNSVDDRIDEQPKHKRSFSNRSRAEHSNHSHSHHQSNESYLNYFLGKDPIVHQQQLQAQAQLHPTPFKFPHPQETTLQFNTQFVNNGVITSPQQQHHTQTQHSSPSINGHVSHDFNKLSLDESNDASSTSFEGDTAILELTEREQMECELIRRLIISYFSIVREMIQDQVPKSIMCLLVNYVKQQIQNRLVVKLYNDSLFDELLQEDEGIQAEREKCVELLKTYKEASKIISDVV</sequence>
<evidence type="ECO:0000313" key="16">
    <source>
        <dbReference type="EMBL" id="CCG23528.1"/>
    </source>
</evidence>
<feature type="domain" description="Dynamin-type G" evidence="15">
    <location>
        <begin position="24"/>
        <end position="345"/>
    </location>
</feature>
<dbReference type="GO" id="GO:0008017">
    <property type="term" value="F:microtubule binding"/>
    <property type="evidence" value="ECO:0007669"/>
    <property type="project" value="TreeGrafter"/>
</dbReference>
<reference evidence="16 17" key="1">
    <citation type="journal article" date="2012" name="PLoS ONE">
        <title>Sequence and analysis of the genome of the pathogenic yeast Candida orthopsilosis.</title>
        <authorList>
            <person name="Riccombeni A."/>
            <person name="Vidanes G."/>
            <person name="Proux-Wera E."/>
            <person name="Wolfe K.H."/>
            <person name="Butler G."/>
        </authorList>
    </citation>
    <scope>NUCLEOTIDE SEQUENCE [LARGE SCALE GENOMIC DNA]</scope>
    <source>
        <strain evidence="16 17">Co 90-125</strain>
    </source>
</reference>
<dbReference type="SMART" id="SM00302">
    <property type="entry name" value="GED"/>
    <property type="match status" value="1"/>
</dbReference>
<dbReference type="InterPro" id="IPR027417">
    <property type="entry name" value="P-loop_NTPase"/>
</dbReference>
<dbReference type="InterPro" id="IPR020850">
    <property type="entry name" value="GED_dom"/>
</dbReference>
<feature type="compositionally biased region" description="Acidic residues" evidence="13">
    <location>
        <begin position="93"/>
        <end position="106"/>
    </location>
</feature>
<evidence type="ECO:0000256" key="12">
    <source>
        <dbReference type="SAM" id="Coils"/>
    </source>
</evidence>
<organism evidence="16 17">
    <name type="scientific">Candida orthopsilosis (strain 90-125)</name>
    <name type="common">Yeast</name>
    <dbReference type="NCBI Taxonomy" id="1136231"/>
    <lineage>
        <taxon>Eukaryota</taxon>
        <taxon>Fungi</taxon>
        <taxon>Dikarya</taxon>
        <taxon>Ascomycota</taxon>
        <taxon>Saccharomycotina</taxon>
        <taxon>Pichiomycetes</taxon>
        <taxon>Debaryomycetaceae</taxon>
        <taxon>Candida/Lodderomyces clade</taxon>
        <taxon>Candida</taxon>
    </lineage>
</organism>
<dbReference type="PANTHER" id="PTHR11566">
    <property type="entry name" value="DYNAMIN"/>
    <property type="match status" value="1"/>
</dbReference>
<gene>
    <name evidence="16" type="ORF">CORT_0D06950</name>
</gene>
<evidence type="ECO:0000256" key="10">
    <source>
        <dbReference type="ARBA" id="ARBA00048040"/>
    </source>
</evidence>
<dbReference type="GO" id="GO:0005741">
    <property type="term" value="C:mitochondrial outer membrane"/>
    <property type="evidence" value="ECO:0007669"/>
    <property type="project" value="UniProtKB-SubCell"/>
</dbReference>
<evidence type="ECO:0000256" key="6">
    <source>
        <dbReference type="ARBA" id="ARBA00022801"/>
    </source>
</evidence>
<dbReference type="GO" id="GO:0016559">
    <property type="term" value="P:peroxisome fission"/>
    <property type="evidence" value="ECO:0007669"/>
    <property type="project" value="TreeGrafter"/>
</dbReference>
<evidence type="ECO:0000256" key="13">
    <source>
        <dbReference type="SAM" id="MobiDB-lite"/>
    </source>
</evidence>
<evidence type="ECO:0000256" key="2">
    <source>
        <dbReference type="ARBA" id="ARBA00011980"/>
    </source>
</evidence>
<evidence type="ECO:0000259" key="15">
    <source>
        <dbReference type="PROSITE" id="PS51718"/>
    </source>
</evidence>
<dbReference type="GO" id="GO:0005777">
    <property type="term" value="C:peroxisome"/>
    <property type="evidence" value="ECO:0007669"/>
    <property type="project" value="UniProtKB-ARBA"/>
</dbReference>
<dbReference type="Pfam" id="PF00350">
    <property type="entry name" value="Dynamin_N"/>
    <property type="match status" value="1"/>
</dbReference>
<dbReference type="SUPFAM" id="SSF52540">
    <property type="entry name" value="P-loop containing nucleoside triphosphate hydrolases"/>
    <property type="match status" value="1"/>
</dbReference>
<dbReference type="InterPro" id="IPR001401">
    <property type="entry name" value="Dynamin_GTPase"/>
</dbReference>
<dbReference type="InterPro" id="IPR030381">
    <property type="entry name" value="G_DYNAMIN_dom"/>
</dbReference>
<evidence type="ECO:0000256" key="4">
    <source>
        <dbReference type="ARBA" id="ARBA00022741"/>
    </source>
</evidence>
<feature type="region of interest" description="Disordered" evidence="13">
    <location>
        <begin position="621"/>
        <end position="657"/>
    </location>
</feature>
<keyword evidence="4 11" id="KW-0547">Nucleotide-binding</keyword>
<dbReference type="Pfam" id="PF01031">
    <property type="entry name" value="Dynamin_M"/>
    <property type="match status" value="1"/>
</dbReference>
<name>H8X5S0_CANO9</name>
<evidence type="ECO:0000256" key="1">
    <source>
        <dbReference type="ARBA" id="ARBA00004450"/>
    </source>
</evidence>
<feature type="domain" description="GED" evidence="14">
    <location>
        <begin position="768"/>
        <end position="855"/>
    </location>
</feature>
<dbReference type="GO" id="GO:0005874">
    <property type="term" value="C:microtubule"/>
    <property type="evidence" value="ECO:0007669"/>
    <property type="project" value="TreeGrafter"/>
</dbReference>
<dbReference type="GO" id="GO:0000266">
    <property type="term" value="P:mitochondrial fission"/>
    <property type="evidence" value="ECO:0007669"/>
    <property type="project" value="UniProtKB-ARBA"/>
</dbReference>
<comment type="catalytic activity">
    <reaction evidence="10">
        <text>GTP + H2O = GDP + phosphate + H(+)</text>
        <dbReference type="Rhea" id="RHEA:19669"/>
        <dbReference type="ChEBI" id="CHEBI:15377"/>
        <dbReference type="ChEBI" id="CHEBI:15378"/>
        <dbReference type="ChEBI" id="CHEBI:37565"/>
        <dbReference type="ChEBI" id="CHEBI:43474"/>
        <dbReference type="ChEBI" id="CHEBI:58189"/>
        <dbReference type="EC" id="3.6.5.5"/>
    </reaction>
</comment>
<accession>H8X5S0</accession>
<dbReference type="CDD" id="cd08771">
    <property type="entry name" value="DLP_1"/>
    <property type="match status" value="1"/>
</dbReference>
<comment type="similarity">
    <text evidence="11">Belongs to the TRAFAC class dynamin-like GTPase superfamily. Dynamin/Fzo/YdjA family.</text>
</comment>
<feature type="compositionally biased region" description="Basic and acidic residues" evidence="13">
    <location>
        <begin position="621"/>
        <end position="632"/>
    </location>
</feature>
<keyword evidence="6" id="KW-0378">Hydrolase</keyword>
<evidence type="ECO:0000256" key="5">
    <source>
        <dbReference type="ARBA" id="ARBA00022787"/>
    </source>
</evidence>
<evidence type="ECO:0000256" key="3">
    <source>
        <dbReference type="ARBA" id="ARBA00022553"/>
    </source>
</evidence>
<protein>
    <recommendedName>
        <fullName evidence="2">dynamin GTPase</fullName>
        <ecNumber evidence="2">3.6.5.5</ecNumber>
    </recommendedName>
</protein>
<evidence type="ECO:0000313" key="17">
    <source>
        <dbReference type="Proteomes" id="UP000005018"/>
    </source>
</evidence>
<dbReference type="PROSITE" id="PS00410">
    <property type="entry name" value="G_DYNAMIN_1"/>
    <property type="match status" value="1"/>
</dbReference>
<dbReference type="Gene3D" id="3.40.50.300">
    <property type="entry name" value="P-loop containing nucleotide triphosphate hydrolases"/>
    <property type="match status" value="1"/>
</dbReference>
<proteinExistence type="inferred from homology"/>
<evidence type="ECO:0000256" key="9">
    <source>
        <dbReference type="ARBA" id="ARBA00023136"/>
    </source>
</evidence>
<dbReference type="RefSeq" id="XP_003869661.1">
    <property type="nucleotide sequence ID" value="XM_003869612.1"/>
</dbReference>
<dbReference type="PANTHER" id="PTHR11566:SF235">
    <property type="entry name" value="DYNAMIN-RELATED PROTEIN DNM1"/>
    <property type="match status" value="1"/>
</dbReference>
<feature type="compositionally biased region" description="Low complexity" evidence="13">
    <location>
        <begin position="711"/>
        <end position="726"/>
    </location>
</feature>
<keyword evidence="5" id="KW-1000">Mitochondrion outer membrane</keyword>
<dbReference type="GO" id="GO:0048312">
    <property type="term" value="P:intracellular distribution of mitochondria"/>
    <property type="evidence" value="ECO:0007669"/>
    <property type="project" value="TreeGrafter"/>
</dbReference>
<evidence type="ECO:0000256" key="11">
    <source>
        <dbReference type="RuleBase" id="RU003932"/>
    </source>
</evidence>
<dbReference type="PRINTS" id="PR00195">
    <property type="entry name" value="DYNAMIN"/>
</dbReference>
<comment type="subcellular location">
    <subcellularLocation>
        <location evidence="1">Mitochondrion outer membrane</location>
        <topology evidence="1">Peripheral membrane protein</topology>
    </subcellularLocation>
</comment>
<dbReference type="Pfam" id="PF02212">
    <property type="entry name" value="GED"/>
    <property type="match status" value="1"/>
</dbReference>
<dbReference type="GO" id="GO:0030001">
    <property type="term" value="P:metal ion transport"/>
    <property type="evidence" value="ECO:0007669"/>
    <property type="project" value="UniProtKB-ARBA"/>
</dbReference>
<dbReference type="InterPro" id="IPR045063">
    <property type="entry name" value="Dynamin_N"/>
</dbReference>
<dbReference type="InterPro" id="IPR019762">
    <property type="entry name" value="Dynamin_GTPase_CS"/>
</dbReference>
<dbReference type="PROSITE" id="PS51718">
    <property type="entry name" value="G_DYNAMIN_2"/>
    <property type="match status" value="1"/>
</dbReference>
<dbReference type="EC" id="3.6.5.5" evidence="2"/>
<dbReference type="EMBL" id="HE681722">
    <property type="protein sequence ID" value="CCG23528.1"/>
    <property type="molecule type" value="Genomic_DNA"/>
</dbReference>
<dbReference type="GO" id="GO:0003924">
    <property type="term" value="F:GTPase activity"/>
    <property type="evidence" value="ECO:0007669"/>
    <property type="project" value="InterPro"/>
</dbReference>
<dbReference type="GO" id="GO:0006897">
    <property type="term" value="P:endocytosis"/>
    <property type="evidence" value="ECO:0007669"/>
    <property type="project" value="TreeGrafter"/>
</dbReference>
<dbReference type="PROSITE" id="PS51388">
    <property type="entry name" value="GED"/>
    <property type="match status" value="1"/>
</dbReference>
<keyword evidence="9" id="KW-0472">Membrane</keyword>
<evidence type="ECO:0000256" key="8">
    <source>
        <dbReference type="ARBA" id="ARBA00023134"/>
    </source>
</evidence>
<dbReference type="InterPro" id="IPR003130">
    <property type="entry name" value="GED"/>
</dbReference>
<feature type="region of interest" description="Disordered" evidence="13">
    <location>
        <begin position="81"/>
        <end position="125"/>
    </location>
</feature>
<dbReference type="Gene3D" id="1.20.120.1240">
    <property type="entry name" value="Dynamin, middle domain"/>
    <property type="match status" value="2"/>
</dbReference>
<dbReference type="eggNOG" id="KOG0446">
    <property type="taxonomic scope" value="Eukaryota"/>
</dbReference>
<dbReference type="AlphaFoldDB" id="H8X5S0"/>
<dbReference type="InterPro" id="IPR000375">
    <property type="entry name" value="Dynamin_stalk"/>
</dbReference>
<dbReference type="GO" id="GO:0005525">
    <property type="term" value="F:GTP binding"/>
    <property type="evidence" value="ECO:0007669"/>
    <property type="project" value="UniProtKB-KW"/>
</dbReference>
<keyword evidence="8 11" id="KW-0342">GTP-binding</keyword>
<dbReference type="GO" id="GO:0005829">
    <property type="term" value="C:cytosol"/>
    <property type="evidence" value="ECO:0007669"/>
    <property type="project" value="UniProtKB-ARBA"/>
</dbReference>
<keyword evidence="17" id="KW-1185">Reference proteome</keyword>
<dbReference type="Proteomes" id="UP000005018">
    <property type="component" value="Chromosome 4"/>
</dbReference>
<dbReference type="SMART" id="SM00053">
    <property type="entry name" value="DYNc"/>
    <property type="match status" value="1"/>
</dbReference>
<evidence type="ECO:0000259" key="14">
    <source>
        <dbReference type="PROSITE" id="PS51388"/>
    </source>
</evidence>
<dbReference type="InterPro" id="IPR022812">
    <property type="entry name" value="Dynamin"/>
</dbReference>
<dbReference type="GeneID" id="14540669"/>
<evidence type="ECO:0000256" key="7">
    <source>
        <dbReference type="ARBA" id="ARBA00023128"/>
    </source>
</evidence>
<feature type="coiled-coil region" evidence="12">
    <location>
        <begin position="585"/>
        <end position="612"/>
    </location>
</feature>
<feature type="region of interest" description="Disordered" evidence="13">
    <location>
        <begin position="711"/>
        <end position="734"/>
    </location>
</feature>
<dbReference type="OrthoDB" id="5061070at2759"/>
<dbReference type="HOGENOM" id="CLU_008964_5_0_1"/>
<dbReference type="GO" id="GO:0042802">
    <property type="term" value="F:identical protein binding"/>
    <property type="evidence" value="ECO:0007669"/>
    <property type="project" value="UniProtKB-ARBA"/>
</dbReference>